<organism evidence="2 3">
    <name type="scientific">Lacihabitans soyangensis</name>
    <dbReference type="NCBI Taxonomy" id="869394"/>
    <lineage>
        <taxon>Bacteria</taxon>
        <taxon>Pseudomonadati</taxon>
        <taxon>Bacteroidota</taxon>
        <taxon>Cytophagia</taxon>
        <taxon>Cytophagales</taxon>
        <taxon>Leadbetterellaceae</taxon>
        <taxon>Lacihabitans</taxon>
    </lineage>
</organism>
<gene>
    <name evidence="2" type="ORF">EGI31_09905</name>
</gene>
<evidence type="ECO:0000313" key="3">
    <source>
        <dbReference type="Proteomes" id="UP001204144"/>
    </source>
</evidence>
<name>A0AAE3H261_9BACT</name>
<feature type="transmembrane region" description="Helical" evidence="1">
    <location>
        <begin position="98"/>
        <end position="114"/>
    </location>
</feature>
<dbReference type="EMBL" id="RJUF01000023">
    <property type="protein sequence ID" value="MCP9763272.1"/>
    <property type="molecule type" value="Genomic_DNA"/>
</dbReference>
<dbReference type="RefSeq" id="WP_255037054.1">
    <property type="nucleotide sequence ID" value="NZ_RJUF01000023.1"/>
</dbReference>
<accession>A0AAE3H261</accession>
<feature type="transmembrane region" description="Helical" evidence="1">
    <location>
        <begin position="74"/>
        <end position="92"/>
    </location>
</feature>
<evidence type="ECO:0000256" key="1">
    <source>
        <dbReference type="SAM" id="Phobius"/>
    </source>
</evidence>
<keyword evidence="1" id="KW-1133">Transmembrane helix</keyword>
<keyword evidence="3" id="KW-1185">Reference proteome</keyword>
<evidence type="ECO:0000313" key="2">
    <source>
        <dbReference type="EMBL" id="MCP9763272.1"/>
    </source>
</evidence>
<dbReference type="Proteomes" id="UP001204144">
    <property type="component" value="Unassembled WGS sequence"/>
</dbReference>
<reference evidence="2 3" key="1">
    <citation type="submission" date="2018-11" db="EMBL/GenBank/DDBJ databases">
        <title>Novel bacteria species description.</title>
        <authorList>
            <person name="Han J.-H."/>
        </authorList>
    </citation>
    <scope>NUCLEOTIDE SEQUENCE [LARGE SCALE GENOMIC DNA]</scope>
    <source>
        <strain evidence="2 3">KCTC23259</strain>
    </source>
</reference>
<protein>
    <submittedName>
        <fullName evidence="2">DoxX family protein</fullName>
    </submittedName>
</protein>
<keyword evidence="1" id="KW-0472">Membrane</keyword>
<feature type="transmembrane region" description="Helical" evidence="1">
    <location>
        <begin position="49"/>
        <end position="69"/>
    </location>
</feature>
<proteinExistence type="predicted"/>
<keyword evidence="1" id="KW-0812">Transmembrane</keyword>
<sequence>MQKKILNVLSALFGLLLLNGGLDKYLHYMPVPPNLPEALMKDNAAFMEISWLMPLVGAAEILAGLLIIFPKTRALGAIVAFPVMLGVLFVHLTVAPEGLPIAAVIWLILGWIIYDNRKKYLPMIGQ</sequence>
<dbReference type="AlphaFoldDB" id="A0AAE3H261"/>
<comment type="caution">
    <text evidence="2">The sequence shown here is derived from an EMBL/GenBank/DDBJ whole genome shotgun (WGS) entry which is preliminary data.</text>
</comment>